<organism evidence="13 14">
    <name type="scientific">Chlamydia trachomatis serovar A (strain A2497)</name>
    <dbReference type="NCBI Taxonomy" id="580047"/>
    <lineage>
        <taxon>Bacteria</taxon>
        <taxon>Pseudomonadati</taxon>
        <taxon>Chlamydiota</taxon>
        <taxon>Chlamydiia</taxon>
        <taxon>Chlamydiales</taxon>
        <taxon>Chlamydiaceae</taxon>
        <taxon>Chlamydia/Chlamydophila group</taxon>
        <taxon>Chlamydia</taxon>
    </lineage>
</organism>
<dbReference type="RefSeq" id="WP_012728118.1">
    <property type="nucleotide sequence ID" value="NC_016798.1"/>
</dbReference>
<dbReference type="CDD" id="cd07304">
    <property type="entry name" value="Chorismate_synthase"/>
    <property type="match status" value="1"/>
</dbReference>
<keyword evidence="4 11" id="KW-0028">Amino-acid biosynthesis</keyword>
<reference evidence="13 14" key="1">
    <citation type="journal article" date="2011" name="J. Exp. Med.">
        <title>A live-attenuated chlamydial vaccine protects against trachoma in nonhuman primates.</title>
        <authorList>
            <person name="Kari L."/>
            <person name="Whitmire W.M."/>
            <person name="Olivares-Zavaleta N."/>
            <person name="Goheen M.M."/>
            <person name="Taylor L.D."/>
            <person name="Carlson J.H."/>
            <person name="Sturdevant G.L."/>
            <person name="Lu C."/>
            <person name="Bakios L.E."/>
            <person name="Randall L.B."/>
            <person name="Parnell M.J."/>
            <person name="Zhong G."/>
            <person name="Caldwell H.D."/>
        </authorList>
    </citation>
    <scope>NUCLEOTIDE SEQUENCE [LARGE SCALE GENOMIC DNA]</scope>
    <source>
        <strain evidence="13 14">A2497</strain>
    </source>
</reference>
<dbReference type="Gene3D" id="3.60.150.10">
    <property type="entry name" value="Chorismate synthase AroC"/>
    <property type="match status" value="1"/>
</dbReference>
<dbReference type="AlphaFoldDB" id="G4NMV2"/>
<dbReference type="GO" id="GO:0005829">
    <property type="term" value="C:cytosol"/>
    <property type="evidence" value="ECO:0007669"/>
    <property type="project" value="TreeGrafter"/>
</dbReference>
<evidence type="ECO:0000256" key="4">
    <source>
        <dbReference type="ARBA" id="ARBA00022605"/>
    </source>
</evidence>
<dbReference type="PATRIC" id="fig|580047.4.peg.407"/>
<feature type="binding site" evidence="11">
    <location>
        <begin position="123"/>
        <end position="125"/>
    </location>
    <ligand>
        <name>FMN</name>
        <dbReference type="ChEBI" id="CHEBI:58210"/>
    </ligand>
</feature>
<evidence type="ECO:0000313" key="13">
    <source>
        <dbReference type="EMBL" id="AEP35216.1"/>
    </source>
</evidence>
<dbReference type="EMBL" id="CP002401">
    <property type="protein sequence ID" value="AEP35216.1"/>
    <property type="molecule type" value="Genomic_DNA"/>
</dbReference>
<comment type="subunit">
    <text evidence="11">Homotetramer.</text>
</comment>
<keyword evidence="8 11" id="KW-0521">NADP</keyword>
<keyword evidence="9 11" id="KW-0057">Aromatic amino acid biosynthesis</keyword>
<comment type="similarity">
    <text evidence="2 11 12">Belongs to the chorismate synthase family.</text>
</comment>
<dbReference type="GO" id="GO:0009073">
    <property type="term" value="P:aromatic amino acid family biosynthetic process"/>
    <property type="evidence" value="ECO:0007669"/>
    <property type="project" value="UniProtKB-KW"/>
</dbReference>
<dbReference type="KEGG" id="cra:CTO_0400"/>
<evidence type="ECO:0000256" key="3">
    <source>
        <dbReference type="ARBA" id="ARBA00013036"/>
    </source>
</evidence>
<comment type="caution">
    <text evidence="11">Lacks conserved residue(s) required for the propagation of feature annotation.</text>
</comment>
<dbReference type="InterPro" id="IPR035904">
    <property type="entry name" value="Chorismate_synth_AroC_sf"/>
</dbReference>
<evidence type="ECO:0000256" key="7">
    <source>
        <dbReference type="ARBA" id="ARBA00022827"/>
    </source>
</evidence>
<dbReference type="PIRSF" id="PIRSF001456">
    <property type="entry name" value="Chorismate_synth"/>
    <property type="match status" value="1"/>
</dbReference>
<keyword evidence="6 11" id="KW-0288">FMN</keyword>
<comment type="cofactor">
    <cofactor evidence="11 12">
        <name>FMNH2</name>
        <dbReference type="ChEBI" id="CHEBI:57618"/>
    </cofactor>
    <text evidence="11 12">Reduced FMN (FMNH(2)).</text>
</comment>
<dbReference type="GO" id="GO:0008652">
    <property type="term" value="P:amino acid biosynthetic process"/>
    <property type="evidence" value="ECO:0007669"/>
    <property type="project" value="UniProtKB-KW"/>
</dbReference>
<dbReference type="Pfam" id="PF01264">
    <property type="entry name" value="Chorismate_synt"/>
    <property type="match status" value="1"/>
</dbReference>
<dbReference type="PROSITE" id="PS00789">
    <property type="entry name" value="CHORISMATE_SYNTHASE_3"/>
    <property type="match status" value="1"/>
</dbReference>
<dbReference type="NCBIfam" id="TIGR00033">
    <property type="entry name" value="aroC"/>
    <property type="match status" value="1"/>
</dbReference>
<comment type="pathway">
    <text evidence="1 11 12">Metabolic intermediate biosynthesis; chorismate biosynthesis; chorismate from D-erythrose 4-phosphate and phosphoenolpyruvate: step 7/7.</text>
</comment>
<keyword evidence="5 11" id="KW-0285">Flavoprotein</keyword>
<accession>H1ZNB5</accession>
<feature type="binding site" evidence="11">
    <location>
        <position position="47"/>
    </location>
    <ligand>
        <name>NADP(+)</name>
        <dbReference type="ChEBI" id="CHEBI:58349"/>
    </ligand>
</feature>
<evidence type="ECO:0000256" key="6">
    <source>
        <dbReference type="ARBA" id="ARBA00022643"/>
    </source>
</evidence>
<dbReference type="InterPro" id="IPR020541">
    <property type="entry name" value="Chorismate_synthase_CS"/>
</dbReference>
<keyword evidence="10 11" id="KW-0456">Lyase</keyword>
<feature type="binding site" evidence="11">
    <location>
        <begin position="296"/>
        <end position="300"/>
    </location>
    <ligand>
        <name>FMN</name>
        <dbReference type="ChEBI" id="CHEBI:58210"/>
    </ligand>
</feature>
<evidence type="ECO:0000256" key="8">
    <source>
        <dbReference type="ARBA" id="ARBA00022857"/>
    </source>
</evidence>
<name>G4NMV2_CHLT4</name>
<sequence length="357" mass="37975">MHNQYGSIFSITTWGESHGPAIGVVIDGCPAGLSLSPEDFLPAMARRRPGQLHTSPRQEPDLVTILSGVYQNKTTGTPISLLIENKDVSSSSYEQLQHCYRPGHAQFAYEGKYGFADNRGGGRASARETASRVAAGVIAKKILLSQRIETLAFLSGFGTLESKNYPKLSDSLIQQVHTSPFYTLLPQEEIQNLLLLNPDDSFGGVVSFITSPLPIGLGEPVFGKLPALLAAAMMSIPAAKGFEIGAGFSSSQMTGSAYLDAFIADESGVSLQSNRCGGALGGISIGQPLEGRVAFKPASSIKKPCSSVLKDGTPIAYRTPNQGRHDPCVAIRAVAVVEAMLDLTLVDLLLQHRCTQL</sequence>
<evidence type="ECO:0000256" key="10">
    <source>
        <dbReference type="ARBA" id="ARBA00023239"/>
    </source>
</evidence>
<dbReference type="GO" id="GO:0010181">
    <property type="term" value="F:FMN binding"/>
    <property type="evidence" value="ECO:0007669"/>
    <property type="project" value="TreeGrafter"/>
</dbReference>
<comment type="catalytic activity">
    <reaction evidence="11 12">
        <text>5-O-(1-carboxyvinyl)-3-phosphoshikimate = chorismate + phosphate</text>
        <dbReference type="Rhea" id="RHEA:21020"/>
        <dbReference type="ChEBI" id="CHEBI:29748"/>
        <dbReference type="ChEBI" id="CHEBI:43474"/>
        <dbReference type="ChEBI" id="CHEBI:57701"/>
        <dbReference type="EC" id="4.2.3.5"/>
    </reaction>
</comment>
<gene>
    <name evidence="11" type="primary">aroC</name>
    <name evidence="13" type="ordered locus">CTO_0400</name>
</gene>
<evidence type="ECO:0000256" key="1">
    <source>
        <dbReference type="ARBA" id="ARBA00005044"/>
    </source>
</evidence>
<dbReference type="PROSITE" id="PS00788">
    <property type="entry name" value="CHORISMATE_SYNTHASE_2"/>
    <property type="match status" value="1"/>
</dbReference>
<evidence type="ECO:0000256" key="9">
    <source>
        <dbReference type="ARBA" id="ARBA00023141"/>
    </source>
</evidence>
<dbReference type="GO" id="GO:0009423">
    <property type="term" value="P:chorismate biosynthetic process"/>
    <property type="evidence" value="ECO:0007669"/>
    <property type="project" value="UniProtKB-UniRule"/>
</dbReference>
<dbReference type="KEGG" id="cty:CTR_3661"/>
<keyword evidence="7 11" id="KW-0274">FAD</keyword>
<dbReference type="InterPro" id="IPR000453">
    <property type="entry name" value="Chorismate_synth"/>
</dbReference>
<dbReference type="PANTHER" id="PTHR21085:SF0">
    <property type="entry name" value="CHORISMATE SYNTHASE"/>
    <property type="match status" value="1"/>
</dbReference>
<dbReference type="EC" id="4.2.3.5" evidence="3 11"/>
<dbReference type="HAMAP" id="MF_00300">
    <property type="entry name" value="Chorismate_synth"/>
    <property type="match status" value="1"/>
</dbReference>
<feature type="binding site" evidence="11">
    <location>
        <position position="324"/>
    </location>
    <ligand>
        <name>FMN</name>
        <dbReference type="ChEBI" id="CHEBI:58210"/>
    </ligand>
</feature>
<evidence type="ECO:0000313" key="14">
    <source>
        <dbReference type="Proteomes" id="UP000009287"/>
    </source>
</evidence>
<protein>
    <recommendedName>
        <fullName evidence="3 11">Chorismate synthase</fullName>
        <shortName evidence="11">CS</shortName>
        <ecNumber evidence="3 11">4.2.3.5</ecNumber>
    </recommendedName>
    <alternativeName>
        <fullName evidence="11">5-enolpyruvylshikimate-3-phosphate phospholyase</fullName>
    </alternativeName>
</protein>
<dbReference type="Proteomes" id="UP000009287">
    <property type="component" value="Chromosome"/>
</dbReference>
<dbReference type="PANTHER" id="PTHR21085">
    <property type="entry name" value="CHORISMATE SYNTHASE"/>
    <property type="match status" value="1"/>
</dbReference>
<accession>G4NMV2</accession>
<evidence type="ECO:0000256" key="5">
    <source>
        <dbReference type="ARBA" id="ARBA00022630"/>
    </source>
</evidence>
<evidence type="ECO:0000256" key="2">
    <source>
        <dbReference type="ARBA" id="ARBA00008014"/>
    </source>
</evidence>
<dbReference type="FunFam" id="3.60.150.10:FF:000002">
    <property type="entry name" value="Chorismate synthase"/>
    <property type="match status" value="1"/>
</dbReference>
<evidence type="ECO:0000256" key="11">
    <source>
        <dbReference type="HAMAP-Rule" id="MF_00300"/>
    </source>
</evidence>
<dbReference type="NCBIfam" id="NF003793">
    <property type="entry name" value="PRK05382.1"/>
    <property type="match status" value="1"/>
</dbReference>
<proteinExistence type="inferred from homology"/>
<dbReference type="SUPFAM" id="SSF103263">
    <property type="entry name" value="Chorismate synthase, AroC"/>
    <property type="match status" value="1"/>
</dbReference>
<dbReference type="UniPathway" id="UPA00053">
    <property type="reaction ID" value="UER00090"/>
</dbReference>
<dbReference type="GO" id="GO:0004107">
    <property type="term" value="F:chorismate synthase activity"/>
    <property type="evidence" value="ECO:0007669"/>
    <property type="project" value="UniProtKB-UniRule"/>
</dbReference>
<evidence type="ECO:0000256" key="12">
    <source>
        <dbReference type="RuleBase" id="RU000605"/>
    </source>
</evidence>
<comment type="function">
    <text evidence="11">Catalyzes the anti-1,4-elimination of the C-3 phosphate and the C-6 proR hydrogen from 5-enolpyruvylshikimate-3-phosphate (EPSP) to yield chorismate, which is the branch point compound that serves as the starting substrate for the three terminal pathways of aromatic amino acid biosynthesis. This reaction introduces a second double bond into the aromatic ring system.</text>
</comment>
<dbReference type="PROSITE" id="PS00787">
    <property type="entry name" value="CHORISMATE_SYNTHASE_1"/>
    <property type="match status" value="1"/>
</dbReference>
<feature type="binding site" evidence="11">
    <location>
        <position position="281"/>
    </location>
    <ligand>
        <name>FMN</name>
        <dbReference type="ChEBI" id="CHEBI:58210"/>
    </ligand>
</feature>